<dbReference type="InterPro" id="IPR056179">
    <property type="entry name" value="DHQS_C"/>
</dbReference>
<evidence type="ECO:0000256" key="3">
    <source>
        <dbReference type="ARBA" id="ARBA00023027"/>
    </source>
</evidence>
<evidence type="ECO:0000256" key="2">
    <source>
        <dbReference type="ARBA" id="ARBA00022605"/>
    </source>
</evidence>
<dbReference type="RefSeq" id="WP_341406234.1">
    <property type="nucleotide sequence ID" value="NZ_JBBUKT010000007.1"/>
</dbReference>
<evidence type="ECO:0000313" key="8">
    <source>
        <dbReference type="EMBL" id="MEK7952477.1"/>
    </source>
</evidence>
<dbReference type="Proteomes" id="UP001371305">
    <property type="component" value="Unassembled WGS sequence"/>
</dbReference>
<evidence type="ECO:0000256" key="1">
    <source>
        <dbReference type="ARBA" id="ARBA00001911"/>
    </source>
</evidence>
<comment type="caution">
    <text evidence="8">The sequence shown here is derived from an EMBL/GenBank/DDBJ whole genome shotgun (WGS) entry which is preliminary data.</text>
</comment>
<keyword evidence="9" id="KW-1185">Reference proteome</keyword>
<dbReference type="PANTHER" id="PTHR43622:SF7">
    <property type="entry name" value="3-DEHYDROQUINATE SYNTHASE, CHLOROPLASTIC"/>
    <property type="match status" value="1"/>
</dbReference>
<dbReference type="Gene3D" id="3.40.50.1970">
    <property type="match status" value="1"/>
</dbReference>
<organism evidence="8 9">
    <name type="scientific">Luteolibacter soli</name>
    <dbReference type="NCBI Taxonomy" id="3135280"/>
    <lineage>
        <taxon>Bacteria</taxon>
        <taxon>Pseudomonadati</taxon>
        <taxon>Verrucomicrobiota</taxon>
        <taxon>Verrucomicrobiia</taxon>
        <taxon>Verrucomicrobiales</taxon>
        <taxon>Verrucomicrobiaceae</taxon>
        <taxon>Luteolibacter</taxon>
    </lineage>
</organism>
<sequence>MSRHDFQIPVTFKHRVCFTRDAFSAGNTLLGEILTEGEGRRVLVTVEESVAKAWPELSRRIETYFADLGFDWRGIHILPGGEAVKADDDLVRRVWGLIDREHVDRHSYVIVIGGGAFLDAVGYAVATAHRGVRLVRFPTTTLSQDDSGVGVKCAINGFGKKNWIGAFAVPFAVINDFTFLVSQDEETCRAGLIEAVKVALVKDGSFFEWIEKQVENLAALVPAALEECVEKSALLHARHIAQGGDPFETGSSRPLDFGHWSAHKLEQLSGFTLSHAHAVAIGAALDTLYSARCGLLRECVAERVIDVISGLKLPLWHEALDLRDTNGRRLVHLGLEEFREHLGGELTVLLLRDAGIGQDVHALDEGLVDACLDSLRDQQAVLDAAKAKAIKECSGGL</sequence>
<dbReference type="Pfam" id="PF01761">
    <property type="entry name" value="DHQ_synthase"/>
    <property type="match status" value="1"/>
</dbReference>
<dbReference type="SUPFAM" id="SSF56796">
    <property type="entry name" value="Dehydroquinate synthase-like"/>
    <property type="match status" value="1"/>
</dbReference>
<evidence type="ECO:0000259" key="6">
    <source>
        <dbReference type="Pfam" id="PF01761"/>
    </source>
</evidence>
<accession>A0ABU9B0D4</accession>
<comment type="cofactor">
    <cofactor evidence="1">
        <name>NAD(+)</name>
        <dbReference type="ChEBI" id="CHEBI:57540"/>
    </cofactor>
</comment>
<keyword evidence="3" id="KW-0520">NAD</keyword>
<dbReference type="Gene3D" id="1.20.1090.10">
    <property type="entry name" value="Dehydroquinate synthase-like - alpha domain"/>
    <property type="match status" value="1"/>
</dbReference>
<proteinExistence type="predicted"/>
<dbReference type="GO" id="GO:0003856">
    <property type="term" value="F:3-dehydroquinate synthase activity"/>
    <property type="evidence" value="ECO:0007669"/>
    <property type="project" value="UniProtKB-EC"/>
</dbReference>
<dbReference type="EMBL" id="JBBUKT010000007">
    <property type="protein sequence ID" value="MEK7952477.1"/>
    <property type="molecule type" value="Genomic_DNA"/>
</dbReference>
<evidence type="ECO:0000256" key="4">
    <source>
        <dbReference type="ARBA" id="ARBA00023141"/>
    </source>
</evidence>
<dbReference type="InterPro" id="IPR030960">
    <property type="entry name" value="DHQS/DOIS_N"/>
</dbReference>
<evidence type="ECO:0000259" key="7">
    <source>
        <dbReference type="Pfam" id="PF24621"/>
    </source>
</evidence>
<dbReference type="PANTHER" id="PTHR43622">
    <property type="entry name" value="3-DEHYDROQUINATE SYNTHASE"/>
    <property type="match status" value="1"/>
</dbReference>
<reference evidence="8 9" key="1">
    <citation type="submission" date="2024-04" db="EMBL/GenBank/DDBJ databases">
        <title>Luteolibacter sp. isolated from soil.</title>
        <authorList>
            <person name="An J."/>
        </authorList>
    </citation>
    <scope>NUCLEOTIDE SEQUENCE [LARGE SCALE GENOMIC DNA]</scope>
    <source>
        <strain evidence="8 9">Y139</strain>
    </source>
</reference>
<dbReference type="CDD" id="cd08198">
    <property type="entry name" value="DHQS-like"/>
    <property type="match status" value="1"/>
</dbReference>
<feature type="domain" description="3-dehydroquinate synthase N-terminal" evidence="6">
    <location>
        <begin position="77"/>
        <end position="188"/>
    </location>
</feature>
<keyword evidence="4" id="KW-0057">Aromatic amino acid biosynthesis</keyword>
<name>A0ABU9B0D4_9BACT</name>
<keyword evidence="5 8" id="KW-0456">Lyase</keyword>
<dbReference type="NCBIfam" id="NF004852">
    <property type="entry name" value="PRK06203.1"/>
    <property type="match status" value="1"/>
</dbReference>
<gene>
    <name evidence="8" type="ORF">WKV53_18335</name>
</gene>
<feature type="domain" description="3-dehydroquinate synthase C-terminal" evidence="7">
    <location>
        <begin position="191"/>
        <end position="323"/>
    </location>
</feature>
<dbReference type="InterPro" id="IPR050071">
    <property type="entry name" value="Dehydroquinate_synthase"/>
</dbReference>
<evidence type="ECO:0000256" key="5">
    <source>
        <dbReference type="ARBA" id="ARBA00023239"/>
    </source>
</evidence>
<dbReference type="EC" id="4.2.3.4" evidence="8"/>
<protein>
    <submittedName>
        <fullName evidence="8">3-dehydroquinate synthase</fullName>
        <ecNumber evidence="8">4.2.3.4</ecNumber>
    </submittedName>
</protein>
<evidence type="ECO:0000313" key="9">
    <source>
        <dbReference type="Proteomes" id="UP001371305"/>
    </source>
</evidence>
<keyword evidence="2" id="KW-0028">Amino-acid biosynthesis</keyword>
<dbReference type="Pfam" id="PF24621">
    <property type="entry name" value="DHQS_C"/>
    <property type="match status" value="1"/>
</dbReference>